<name>A0ABS4E016_9HYPH</name>
<dbReference type="RefSeq" id="WP_209945855.1">
    <property type="nucleotide sequence ID" value="NZ_JAGGJU010000007.1"/>
</dbReference>
<dbReference type="InterPro" id="IPR010664">
    <property type="entry name" value="LipoPS_assembly_LptC-rel"/>
</dbReference>
<protein>
    <submittedName>
        <fullName evidence="2">Lipopolysaccharide export system protein LptC</fullName>
    </submittedName>
</protein>
<keyword evidence="1" id="KW-0812">Transmembrane</keyword>
<evidence type="ECO:0000313" key="2">
    <source>
        <dbReference type="EMBL" id="MBP1851280.1"/>
    </source>
</evidence>
<organism evidence="2 3">
    <name type="scientific">Rhizobium halophytocola</name>
    <dbReference type="NCBI Taxonomy" id="735519"/>
    <lineage>
        <taxon>Bacteria</taxon>
        <taxon>Pseudomonadati</taxon>
        <taxon>Pseudomonadota</taxon>
        <taxon>Alphaproteobacteria</taxon>
        <taxon>Hyphomicrobiales</taxon>
        <taxon>Rhizobiaceae</taxon>
        <taxon>Rhizobium/Agrobacterium group</taxon>
        <taxon>Rhizobium</taxon>
    </lineage>
</organism>
<feature type="transmembrane region" description="Helical" evidence="1">
    <location>
        <begin position="36"/>
        <end position="59"/>
    </location>
</feature>
<evidence type="ECO:0000313" key="3">
    <source>
        <dbReference type="Proteomes" id="UP000759443"/>
    </source>
</evidence>
<comment type="caution">
    <text evidence="2">The sequence shown here is derived from an EMBL/GenBank/DDBJ whole genome shotgun (WGS) entry which is preliminary data.</text>
</comment>
<proteinExistence type="predicted"/>
<dbReference type="EMBL" id="JAGGJU010000007">
    <property type="protein sequence ID" value="MBP1851280.1"/>
    <property type="molecule type" value="Genomic_DNA"/>
</dbReference>
<keyword evidence="1" id="KW-1133">Transmembrane helix</keyword>
<dbReference type="Proteomes" id="UP000759443">
    <property type="component" value="Unassembled WGS sequence"/>
</dbReference>
<evidence type="ECO:0000256" key="1">
    <source>
        <dbReference type="SAM" id="Phobius"/>
    </source>
</evidence>
<accession>A0ABS4E016</accession>
<dbReference type="Pfam" id="PF06835">
    <property type="entry name" value="LptC"/>
    <property type="match status" value="1"/>
</dbReference>
<keyword evidence="3" id="KW-1185">Reference proteome</keyword>
<gene>
    <name evidence="2" type="ORF">J2Z17_002725</name>
</gene>
<sequence length="221" mass="23909">MLNRVADSAGVLAPGASNTAYRAALRHSARVRRLKILLPLIAVIISLCFVAVSVIRTFLPENLQLEAAHIENGKIVMERPAVSGRNRDGINYSMRAVRALQDIKDPNLITLENITAAVPLNEKSIARVVAESGVYDRSSDRLNMTAPFTIRLSSGLEAKFQSAFLDIKGGEMDTKEPVSITSNEASIVADSLNITDKGQTVTFSGSVRVHIDPATIRNNKG</sequence>
<reference evidence="2 3" key="1">
    <citation type="submission" date="2021-03" db="EMBL/GenBank/DDBJ databases">
        <title>Genomic Encyclopedia of Type Strains, Phase IV (KMG-IV): sequencing the most valuable type-strain genomes for metagenomic binning, comparative biology and taxonomic classification.</title>
        <authorList>
            <person name="Goeker M."/>
        </authorList>
    </citation>
    <scope>NUCLEOTIDE SEQUENCE [LARGE SCALE GENOMIC DNA]</scope>
    <source>
        <strain evidence="2 3">DSM 21600</strain>
    </source>
</reference>
<keyword evidence="1" id="KW-0472">Membrane</keyword>